<feature type="domain" description="HTH luxR-type" evidence="1">
    <location>
        <begin position="247"/>
        <end position="312"/>
    </location>
</feature>
<dbReference type="Proteomes" id="UP000637628">
    <property type="component" value="Unassembled WGS sequence"/>
</dbReference>
<reference evidence="2 3" key="1">
    <citation type="submission" date="2021-01" db="EMBL/GenBank/DDBJ databases">
        <title>Whole genome shotgun sequence of Actinoplanes durhamensis NBRC 14914.</title>
        <authorList>
            <person name="Komaki H."/>
            <person name="Tamura T."/>
        </authorList>
    </citation>
    <scope>NUCLEOTIDE SEQUENCE [LARGE SCALE GENOMIC DNA]</scope>
    <source>
        <strain evidence="2 3">NBRC 14914</strain>
    </source>
</reference>
<proteinExistence type="predicted"/>
<name>A0ABQ3Z726_9ACTN</name>
<dbReference type="Pfam" id="PF00196">
    <property type="entry name" value="GerE"/>
    <property type="match status" value="1"/>
</dbReference>
<dbReference type="Gene3D" id="1.10.10.10">
    <property type="entry name" value="Winged helix-like DNA-binding domain superfamily/Winged helix DNA-binding domain"/>
    <property type="match status" value="2"/>
</dbReference>
<keyword evidence="3" id="KW-1185">Reference proteome</keyword>
<dbReference type="EMBL" id="BOML01000057">
    <property type="protein sequence ID" value="GIE05645.1"/>
    <property type="molecule type" value="Genomic_DNA"/>
</dbReference>
<dbReference type="PANTHER" id="PTHR34293">
    <property type="entry name" value="HTH-TYPE TRANSCRIPTIONAL REGULATOR TRMBL2"/>
    <property type="match status" value="1"/>
</dbReference>
<dbReference type="InterPro" id="IPR036390">
    <property type="entry name" value="WH_DNA-bd_sf"/>
</dbReference>
<protein>
    <submittedName>
        <fullName evidence="2">Transcriptional regulator</fullName>
    </submittedName>
</protein>
<evidence type="ECO:0000313" key="3">
    <source>
        <dbReference type="Proteomes" id="UP000637628"/>
    </source>
</evidence>
<dbReference type="InterPro" id="IPR002831">
    <property type="entry name" value="Tscrpt_reg_TrmB_N"/>
</dbReference>
<dbReference type="PANTHER" id="PTHR34293:SF1">
    <property type="entry name" value="HTH-TYPE TRANSCRIPTIONAL REGULATOR TRMBL2"/>
    <property type="match status" value="1"/>
</dbReference>
<organism evidence="2 3">
    <name type="scientific">Paractinoplanes durhamensis</name>
    <dbReference type="NCBI Taxonomy" id="113563"/>
    <lineage>
        <taxon>Bacteria</taxon>
        <taxon>Bacillati</taxon>
        <taxon>Actinomycetota</taxon>
        <taxon>Actinomycetes</taxon>
        <taxon>Micromonosporales</taxon>
        <taxon>Micromonosporaceae</taxon>
        <taxon>Paractinoplanes</taxon>
    </lineage>
</organism>
<dbReference type="PROSITE" id="PS50043">
    <property type="entry name" value="HTH_LUXR_2"/>
    <property type="match status" value="1"/>
</dbReference>
<dbReference type="InterPro" id="IPR036388">
    <property type="entry name" value="WH-like_DNA-bd_sf"/>
</dbReference>
<dbReference type="Pfam" id="PF01978">
    <property type="entry name" value="TrmB"/>
    <property type="match status" value="1"/>
</dbReference>
<evidence type="ECO:0000259" key="1">
    <source>
        <dbReference type="PROSITE" id="PS50043"/>
    </source>
</evidence>
<comment type="caution">
    <text evidence="2">The sequence shown here is derived from an EMBL/GenBank/DDBJ whole genome shotgun (WGS) entry which is preliminary data.</text>
</comment>
<dbReference type="InterPro" id="IPR051797">
    <property type="entry name" value="TrmB-like"/>
</dbReference>
<dbReference type="CDD" id="cd06170">
    <property type="entry name" value="LuxR_C_like"/>
    <property type="match status" value="1"/>
</dbReference>
<evidence type="ECO:0000313" key="2">
    <source>
        <dbReference type="EMBL" id="GIE05645.1"/>
    </source>
</evidence>
<dbReference type="InterPro" id="IPR000792">
    <property type="entry name" value="Tscrpt_reg_LuxR_C"/>
</dbReference>
<sequence length="321" mass="34976">MIPSLGRWGLSAHADLVYRALSLGGPATAERLTREVDVPVGRVQEALDELVAAGAVRPAHRGTDRAWAAVEPDRIAPMLHRRRHPVVVSDRYQRHLAAIAGLHLDRSRPGMLRRLPSRSAARARIAELAAAERHEHLAINTEEVITPTVVAASDPVDRALLARGVRMRTLGLPGRGLNWRAPLTGSEHREAEDLPLKLMVFDRRVAVFPVDPLDFDAGVFELREPDPVARLVEVFTGVWDAAAEPPTAGAPLVLTPREQSIVTLLATGQSEDAVAHNLGLSRRTVVYTLRSLMDRLEVDNRFQLALVLGAAQAVAVPGRDS</sequence>
<accession>A0ABQ3Z726</accession>
<dbReference type="SUPFAM" id="SSF46894">
    <property type="entry name" value="C-terminal effector domain of the bipartite response regulators"/>
    <property type="match status" value="1"/>
</dbReference>
<dbReference type="SUPFAM" id="SSF46785">
    <property type="entry name" value="Winged helix' DNA-binding domain"/>
    <property type="match status" value="1"/>
</dbReference>
<dbReference type="SMART" id="SM00421">
    <property type="entry name" value="HTH_LUXR"/>
    <property type="match status" value="1"/>
</dbReference>
<dbReference type="InterPro" id="IPR016032">
    <property type="entry name" value="Sig_transdc_resp-reg_C-effctor"/>
</dbReference>
<gene>
    <name evidence="2" type="ORF">Adu01nite_69950</name>
</gene>
<dbReference type="PRINTS" id="PR00038">
    <property type="entry name" value="HTHLUXR"/>
</dbReference>